<keyword evidence="2" id="KW-1185">Reference proteome</keyword>
<dbReference type="InterPro" id="IPR014721">
    <property type="entry name" value="Ribsml_uS5_D2-typ_fold_subgr"/>
</dbReference>
<dbReference type="EMBL" id="JBICBT010000756">
    <property type="protein sequence ID" value="KAL3102437.1"/>
    <property type="molecule type" value="Genomic_DNA"/>
</dbReference>
<gene>
    <name evidence="1" type="ORF">niasHT_025619</name>
</gene>
<protein>
    <submittedName>
        <fullName evidence="1">Uncharacterized protein</fullName>
    </submittedName>
</protein>
<dbReference type="Gene3D" id="3.30.230.10">
    <property type="match status" value="1"/>
</dbReference>
<accession>A0ABD2KHN7</accession>
<dbReference type="AlphaFoldDB" id="A0ABD2KHN7"/>
<comment type="caution">
    <text evidence="1">The sequence shown here is derived from an EMBL/GenBank/DDBJ whole genome shotgun (WGS) entry which is preliminary data.</text>
</comment>
<dbReference type="Proteomes" id="UP001620626">
    <property type="component" value="Unassembled WGS sequence"/>
</dbReference>
<reference evidence="1 2" key="1">
    <citation type="submission" date="2024-10" db="EMBL/GenBank/DDBJ databases">
        <authorList>
            <person name="Kim D."/>
        </authorList>
    </citation>
    <scope>NUCLEOTIDE SEQUENCE [LARGE SCALE GENOMIC DNA]</scope>
    <source>
        <strain evidence="1">BH-2024</strain>
    </source>
</reference>
<organism evidence="1 2">
    <name type="scientific">Heterodera trifolii</name>
    <dbReference type="NCBI Taxonomy" id="157864"/>
    <lineage>
        <taxon>Eukaryota</taxon>
        <taxon>Metazoa</taxon>
        <taxon>Ecdysozoa</taxon>
        <taxon>Nematoda</taxon>
        <taxon>Chromadorea</taxon>
        <taxon>Rhabditida</taxon>
        <taxon>Tylenchina</taxon>
        <taxon>Tylenchomorpha</taxon>
        <taxon>Tylenchoidea</taxon>
        <taxon>Heteroderidae</taxon>
        <taxon>Heteroderinae</taxon>
        <taxon>Heterodera</taxon>
    </lineage>
</organism>
<name>A0ABD2KHN7_9BILA</name>
<evidence type="ECO:0000313" key="2">
    <source>
        <dbReference type="Proteomes" id="UP001620626"/>
    </source>
</evidence>
<evidence type="ECO:0000313" key="1">
    <source>
        <dbReference type="EMBL" id="KAL3102437.1"/>
    </source>
</evidence>
<sequence length="119" mass="13109">MTANVPKVAGREPYILWGKFTPQTEDGYYCAFIEAMQTFQGGTEDQFFVNNRVTLRIEPPNDDVVHGPSGQAAVFCAIFDLACNRLRSANTVVSTTLERGELYGVSGLLMKIRAAKDAE</sequence>
<proteinExistence type="predicted"/>